<gene>
    <name evidence="11" type="ORF">M406DRAFT_93902</name>
</gene>
<feature type="transmembrane region" description="Helical" evidence="10">
    <location>
        <begin position="215"/>
        <end position="235"/>
    </location>
</feature>
<feature type="transmembrane region" description="Helical" evidence="10">
    <location>
        <begin position="287"/>
        <end position="312"/>
    </location>
</feature>
<dbReference type="GO" id="GO:0005886">
    <property type="term" value="C:plasma membrane"/>
    <property type="evidence" value="ECO:0007669"/>
    <property type="project" value="TreeGrafter"/>
</dbReference>
<keyword evidence="12" id="KW-1185">Reference proteome</keyword>
<dbReference type="AlphaFoldDB" id="A0A9P4XTI2"/>
<keyword evidence="6 10" id="KW-1133">Transmembrane helix</keyword>
<comment type="caution">
    <text evidence="11">The sequence shown here is derived from an EMBL/GenBank/DDBJ whole genome shotgun (WGS) entry which is preliminary data.</text>
</comment>
<evidence type="ECO:0000256" key="1">
    <source>
        <dbReference type="ARBA" id="ARBA00004141"/>
    </source>
</evidence>
<feature type="transmembrane region" description="Helical" evidence="10">
    <location>
        <begin position="450"/>
        <end position="471"/>
    </location>
</feature>
<keyword evidence="4" id="KW-0597">Phosphoprotein</keyword>
<comment type="similarity">
    <text evidence="2 8">Belongs to the purine-cytosine permease (2.A.39) family.</text>
</comment>
<feature type="transmembrane region" description="Helical" evidence="10">
    <location>
        <begin position="255"/>
        <end position="275"/>
    </location>
</feature>
<evidence type="ECO:0000256" key="6">
    <source>
        <dbReference type="ARBA" id="ARBA00022989"/>
    </source>
</evidence>
<feature type="transmembrane region" description="Helical" evidence="10">
    <location>
        <begin position="407"/>
        <end position="429"/>
    </location>
</feature>
<evidence type="ECO:0000256" key="9">
    <source>
        <dbReference type="SAM" id="MobiDB-lite"/>
    </source>
</evidence>
<feature type="transmembrane region" description="Helical" evidence="10">
    <location>
        <begin position="106"/>
        <end position="132"/>
    </location>
</feature>
<name>A0A9P4XTI2_CRYP1</name>
<evidence type="ECO:0000256" key="7">
    <source>
        <dbReference type="ARBA" id="ARBA00023136"/>
    </source>
</evidence>
<dbReference type="PANTHER" id="PTHR31806:SF7">
    <property type="entry name" value="TRANSPORTER, PUTATIVE (AFU_ORTHOLOGUE AFUA_2G04690)-RELATED"/>
    <property type="match status" value="1"/>
</dbReference>
<protein>
    <recommendedName>
        <fullName evidence="13">Nucleoside transporter</fullName>
    </recommendedName>
</protein>
<dbReference type="GO" id="GO:0015851">
    <property type="term" value="P:nucleobase transport"/>
    <property type="evidence" value="ECO:0007669"/>
    <property type="project" value="UniProtKB-ARBA"/>
</dbReference>
<keyword evidence="3 8" id="KW-0813">Transport</keyword>
<feature type="region of interest" description="Disordered" evidence="9">
    <location>
        <begin position="1"/>
        <end position="33"/>
    </location>
</feature>
<dbReference type="GO" id="GO:0000329">
    <property type="term" value="C:fungal-type vacuole membrane"/>
    <property type="evidence" value="ECO:0007669"/>
    <property type="project" value="TreeGrafter"/>
</dbReference>
<evidence type="ECO:0000256" key="5">
    <source>
        <dbReference type="ARBA" id="ARBA00022692"/>
    </source>
</evidence>
<accession>A0A9P4XTI2</accession>
<evidence type="ECO:0000256" key="4">
    <source>
        <dbReference type="ARBA" id="ARBA00022553"/>
    </source>
</evidence>
<dbReference type="GO" id="GO:0022857">
    <property type="term" value="F:transmembrane transporter activity"/>
    <property type="evidence" value="ECO:0007669"/>
    <property type="project" value="InterPro"/>
</dbReference>
<dbReference type="RefSeq" id="XP_040772028.1">
    <property type="nucleotide sequence ID" value="XM_040926260.1"/>
</dbReference>
<evidence type="ECO:0000256" key="3">
    <source>
        <dbReference type="ARBA" id="ARBA00022448"/>
    </source>
</evidence>
<dbReference type="OrthoDB" id="5428495at2759"/>
<dbReference type="Gene3D" id="1.10.4160.10">
    <property type="entry name" value="Hydantoin permease"/>
    <property type="match status" value="1"/>
</dbReference>
<keyword evidence="5 10" id="KW-0812">Transmembrane</keyword>
<dbReference type="EMBL" id="MU032352">
    <property type="protein sequence ID" value="KAF3761049.1"/>
    <property type="molecule type" value="Genomic_DNA"/>
</dbReference>
<dbReference type="Proteomes" id="UP000803844">
    <property type="component" value="Unassembled WGS sequence"/>
</dbReference>
<evidence type="ECO:0000313" key="11">
    <source>
        <dbReference type="EMBL" id="KAF3761049.1"/>
    </source>
</evidence>
<keyword evidence="7 8" id="KW-0472">Membrane</keyword>
<organism evidence="11 12">
    <name type="scientific">Cryphonectria parasitica (strain ATCC 38755 / EP155)</name>
    <dbReference type="NCBI Taxonomy" id="660469"/>
    <lineage>
        <taxon>Eukaryota</taxon>
        <taxon>Fungi</taxon>
        <taxon>Dikarya</taxon>
        <taxon>Ascomycota</taxon>
        <taxon>Pezizomycotina</taxon>
        <taxon>Sordariomycetes</taxon>
        <taxon>Sordariomycetidae</taxon>
        <taxon>Diaporthales</taxon>
        <taxon>Cryphonectriaceae</taxon>
        <taxon>Cryphonectria-Endothia species complex</taxon>
        <taxon>Cryphonectria</taxon>
    </lineage>
</organism>
<dbReference type="FunFam" id="1.10.4160.10:FF:000002">
    <property type="entry name" value="Purine-cytosine permease fcyB"/>
    <property type="match status" value="1"/>
</dbReference>
<feature type="transmembrane region" description="Helical" evidence="10">
    <location>
        <begin position="80"/>
        <end position="100"/>
    </location>
</feature>
<sequence length="517" mass="55894">MQDEEKHPVESKIATSPYGSGDDDVSSRPSRGGSGILATLRGWEDAMDRKIGVETHGIERRRPEDRDPNYASFSNQAVMFLMWMSATTNLSCFTTGFLGWELGLDLWRSIVIIIFSSLIGSAVTGWCATMGPGTGLRQVSISRYSMGWWPSKVIALLNVIEQIGWSSVGCITGGQALSAVSDGTLGSELGVIIAAVCGFIVSFVGLKAVFTYEKFAGMIIAVIMVIMYGYAGHFADVSTPPTVTGATLSGMSLTLFAVLYGSSASWCSIVSDYYVEYPVNTSKVKVFVYTTLGIGLPTCLGMILGALCGSALNYKTDWLDAWDTGIGFFIQTMVHPVGFAKFLLVLLAFSGIAMNAIALYSAGLSVQQFARPLSVVPRFVWTAVMFVLIILLALVGRDKLLTFLQNFLSLLGYWNTSFFVILFVEHYLYRGGASGFQGYDLEAWNDPSRLPFGWAGGFAFAAGIAGCVVGMSETWYVGALAAKIGDYGGDIGNQLALVFTLVVYVPARYLERKYTGK</sequence>
<evidence type="ECO:0000313" key="12">
    <source>
        <dbReference type="Proteomes" id="UP000803844"/>
    </source>
</evidence>
<dbReference type="PANTHER" id="PTHR31806">
    <property type="entry name" value="PURINE-CYTOSINE PERMEASE FCY2-RELATED"/>
    <property type="match status" value="1"/>
</dbReference>
<evidence type="ECO:0000256" key="2">
    <source>
        <dbReference type="ARBA" id="ARBA00008974"/>
    </source>
</evidence>
<comment type="subcellular location">
    <subcellularLocation>
        <location evidence="1">Membrane</location>
        <topology evidence="1">Multi-pass membrane protein</topology>
    </subcellularLocation>
</comment>
<feature type="compositionally biased region" description="Basic and acidic residues" evidence="9">
    <location>
        <begin position="1"/>
        <end position="10"/>
    </location>
</feature>
<dbReference type="InterPro" id="IPR026030">
    <property type="entry name" value="Pur-cyt_permease_Fcy2/21/22"/>
</dbReference>
<reference evidence="11" key="1">
    <citation type="journal article" date="2020" name="Phytopathology">
        <title>Genome sequence of the chestnut blight fungus Cryphonectria parasitica EP155: A fundamental resource for an archetypical invasive plant pathogen.</title>
        <authorList>
            <person name="Crouch J.A."/>
            <person name="Dawe A."/>
            <person name="Aerts A."/>
            <person name="Barry K."/>
            <person name="Churchill A.C.L."/>
            <person name="Grimwood J."/>
            <person name="Hillman B."/>
            <person name="Milgroom M.G."/>
            <person name="Pangilinan J."/>
            <person name="Smith M."/>
            <person name="Salamov A."/>
            <person name="Schmutz J."/>
            <person name="Yadav J."/>
            <person name="Grigoriev I.V."/>
            <person name="Nuss D."/>
        </authorList>
    </citation>
    <scope>NUCLEOTIDE SEQUENCE</scope>
    <source>
        <strain evidence="11">EP155</strain>
    </source>
</reference>
<proteinExistence type="inferred from homology"/>
<evidence type="ECO:0000256" key="10">
    <source>
        <dbReference type="SAM" id="Phobius"/>
    </source>
</evidence>
<evidence type="ECO:0000256" key="8">
    <source>
        <dbReference type="PIRNR" id="PIRNR002744"/>
    </source>
</evidence>
<dbReference type="GeneID" id="63843389"/>
<dbReference type="PIRSF" id="PIRSF002744">
    <property type="entry name" value="Pur-cyt_permease"/>
    <property type="match status" value="1"/>
</dbReference>
<feature type="transmembrane region" description="Helical" evidence="10">
    <location>
        <begin position="342"/>
        <end position="363"/>
    </location>
</feature>
<feature type="transmembrane region" description="Helical" evidence="10">
    <location>
        <begin position="375"/>
        <end position="395"/>
    </location>
</feature>
<feature type="transmembrane region" description="Helical" evidence="10">
    <location>
        <begin position="189"/>
        <end position="210"/>
    </location>
</feature>
<dbReference type="InterPro" id="IPR001248">
    <property type="entry name" value="Pur-cyt_permease"/>
</dbReference>
<feature type="transmembrane region" description="Helical" evidence="10">
    <location>
        <begin position="491"/>
        <end position="510"/>
    </location>
</feature>
<dbReference type="Pfam" id="PF02133">
    <property type="entry name" value="Transp_cyt_pur"/>
    <property type="match status" value="1"/>
</dbReference>
<evidence type="ECO:0008006" key="13">
    <source>
        <dbReference type="Google" id="ProtNLM"/>
    </source>
</evidence>